<evidence type="ECO:0000256" key="1">
    <source>
        <dbReference type="SAM" id="MobiDB-lite"/>
    </source>
</evidence>
<dbReference type="SUPFAM" id="SSF53474">
    <property type="entry name" value="alpha/beta-Hydrolases"/>
    <property type="match status" value="1"/>
</dbReference>
<dbReference type="RefSeq" id="WP_381364139.1">
    <property type="nucleotide sequence ID" value="NZ_JBHSOA010000036.1"/>
</dbReference>
<keyword evidence="2" id="KW-0378">Hydrolase</keyword>
<dbReference type="Proteomes" id="UP001596180">
    <property type="component" value="Unassembled WGS sequence"/>
</dbReference>
<comment type="caution">
    <text evidence="2">The sequence shown here is derived from an EMBL/GenBank/DDBJ whole genome shotgun (WGS) entry which is preliminary data.</text>
</comment>
<evidence type="ECO:0000313" key="3">
    <source>
        <dbReference type="Proteomes" id="UP001596180"/>
    </source>
</evidence>
<protein>
    <submittedName>
        <fullName evidence="2">Alpha/beta fold hydrolase</fullName>
    </submittedName>
</protein>
<organism evidence="2 3">
    <name type="scientific">Streptomyces chlorus</name>
    <dbReference type="NCBI Taxonomy" id="887452"/>
    <lineage>
        <taxon>Bacteria</taxon>
        <taxon>Bacillati</taxon>
        <taxon>Actinomycetota</taxon>
        <taxon>Actinomycetes</taxon>
        <taxon>Kitasatosporales</taxon>
        <taxon>Streptomycetaceae</taxon>
        <taxon>Streptomyces</taxon>
    </lineage>
</organism>
<dbReference type="InterPro" id="IPR029058">
    <property type="entry name" value="AB_hydrolase_fold"/>
</dbReference>
<gene>
    <name evidence="2" type="ORF">ACFPZI_17860</name>
</gene>
<evidence type="ECO:0000313" key="2">
    <source>
        <dbReference type="EMBL" id="MFC5853604.1"/>
    </source>
</evidence>
<keyword evidence="3" id="KW-1185">Reference proteome</keyword>
<dbReference type="Gene3D" id="3.40.50.1820">
    <property type="entry name" value="alpha/beta hydrolase"/>
    <property type="match status" value="1"/>
</dbReference>
<feature type="region of interest" description="Disordered" evidence="1">
    <location>
        <begin position="108"/>
        <end position="146"/>
    </location>
</feature>
<proteinExistence type="predicted"/>
<dbReference type="EMBL" id="JBHSOA010000036">
    <property type="protein sequence ID" value="MFC5853604.1"/>
    <property type="molecule type" value="Genomic_DNA"/>
</dbReference>
<name>A0ABW1E2E9_9ACTN</name>
<reference evidence="3" key="1">
    <citation type="journal article" date="2019" name="Int. J. Syst. Evol. Microbiol.">
        <title>The Global Catalogue of Microorganisms (GCM) 10K type strain sequencing project: providing services to taxonomists for standard genome sequencing and annotation.</title>
        <authorList>
            <consortium name="The Broad Institute Genomics Platform"/>
            <consortium name="The Broad Institute Genome Sequencing Center for Infectious Disease"/>
            <person name="Wu L."/>
            <person name="Ma J."/>
        </authorList>
    </citation>
    <scope>NUCLEOTIDE SEQUENCE [LARGE SCALE GENOMIC DNA]</scope>
    <source>
        <strain evidence="3">JCM 10411</strain>
    </source>
</reference>
<accession>A0ABW1E2E9</accession>
<sequence>MQNLGRLLRSPARAGAGACASHLSRSGGWLRHITYDLQVDLRPLLPRIQAPTLVIGCTQDLAVPVEHGRALHTALSDSAYAGIGSGHAAFFAQEDIFVRLMTDFAEGLIRQPGGRPRPRPDPSPARPRRTPGETVLGGVRTSTRST</sequence>
<dbReference type="GO" id="GO:0016787">
    <property type="term" value="F:hydrolase activity"/>
    <property type="evidence" value="ECO:0007669"/>
    <property type="project" value="UniProtKB-KW"/>
</dbReference>